<keyword evidence="3" id="KW-1185">Reference proteome</keyword>
<dbReference type="PANTHER" id="PTHR12993">
    <property type="entry name" value="N-ACETYLGLUCOSAMINYL-PHOSPHATIDYLINOSITOL DE-N-ACETYLASE-RELATED"/>
    <property type="match status" value="1"/>
</dbReference>
<proteinExistence type="predicted"/>
<dbReference type="Proteomes" id="UP000503540">
    <property type="component" value="Chromosome"/>
</dbReference>
<dbReference type="InterPro" id="IPR024078">
    <property type="entry name" value="LmbE-like_dom_sf"/>
</dbReference>
<name>A0A6G9Y9M7_9NOCA</name>
<accession>A0A6G9Y9M7</accession>
<sequence length="274" mass="30689">MHKPMAHRTLMAVLAHPDDESTTLGGTLAFYASRGVRTILVTCTNGEYGDRPYGIKPGPGHDTQAVAAIRVEELRLACEHLLVSDLELLGYHDSGTVEWDYKNKAIAFCNMPLEEVASEITALLREYRPQVVLTHEPTSTRHPDHRHASQATTMAVEVTNIPMKFYYTAHGTTYWERIRRALARNGIARPKPGIERLQVTDRIDREITTSLDISSVLERKRAALYSHRSQIHNSTAAKVPAGEWSEVFRTEEHIRIYNSTGASTPEDDLFAGIA</sequence>
<dbReference type="Gene3D" id="3.40.50.10320">
    <property type="entry name" value="LmbE-like"/>
    <property type="match status" value="1"/>
</dbReference>
<evidence type="ECO:0000256" key="1">
    <source>
        <dbReference type="ARBA" id="ARBA00022833"/>
    </source>
</evidence>
<dbReference type="InterPro" id="IPR003737">
    <property type="entry name" value="GlcNAc_PI_deacetylase-related"/>
</dbReference>
<dbReference type="PANTHER" id="PTHR12993:SF26">
    <property type="entry name" value="1D-MYO-INOSITOL 2-ACETAMIDO-2-DEOXY-ALPHA-D-GLUCOPYRANOSIDE DEACETYLASE"/>
    <property type="match status" value="1"/>
</dbReference>
<dbReference type="KEGG" id="nah:F5544_09770"/>
<dbReference type="GO" id="GO:0016811">
    <property type="term" value="F:hydrolase activity, acting on carbon-nitrogen (but not peptide) bonds, in linear amides"/>
    <property type="evidence" value="ECO:0007669"/>
    <property type="project" value="TreeGrafter"/>
</dbReference>
<evidence type="ECO:0000313" key="3">
    <source>
        <dbReference type="Proteomes" id="UP000503540"/>
    </source>
</evidence>
<reference evidence="2 3" key="1">
    <citation type="journal article" date="2019" name="ACS Chem. Biol.">
        <title>Identification and Mobilization of a Cryptic Antibiotic Biosynthesis Gene Locus from a Human-Pathogenic Nocardia Isolate.</title>
        <authorList>
            <person name="Herisse M."/>
            <person name="Ishida K."/>
            <person name="Porter J.L."/>
            <person name="Howden B."/>
            <person name="Hertweck C."/>
            <person name="Stinear T.P."/>
            <person name="Pidot S.J."/>
        </authorList>
    </citation>
    <scope>NUCLEOTIDE SEQUENCE [LARGE SCALE GENOMIC DNA]</scope>
    <source>
        <strain evidence="2 3">AUSMDU00012717</strain>
    </source>
</reference>
<organism evidence="2 3">
    <name type="scientific">Nocardia arthritidis</name>
    <dbReference type="NCBI Taxonomy" id="228602"/>
    <lineage>
        <taxon>Bacteria</taxon>
        <taxon>Bacillati</taxon>
        <taxon>Actinomycetota</taxon>
        <taxon>Actinomycetes</taxon>
        <taxon>Mycobacteriales</taxon>
        <taxon>Nocardiaceae</taxon>
        <taxon>Nocardia</taxon>
    </lineage>
</organism>
<protein>
    <submittedName>
        <fullName evidence="2">GlcNAc-PI de-N-acetylase</fullName>
    </submittedName>
</protein>
<gene>
    <name evidence="2" type="ORF">F5544_09770</name>
</gene>
<keyword evidence="1" id="KW-0862">Zinc</keyword>
<dbReference type="EMBL" id="CP046172">
    <property type="protein sequence ID" value="QIS09854.1"/>
    <property type="molecule type" value="Genomic_DNA"/>
</dbReference>
<dbReference type="GO" id="GO:0016137">
    <property type="term" value="P:glycoside metabolic process"/>
    <property type="evidence" value="ECO:0007669"/>
    <property type="project" value="UniProtKB-ARBA"/>
</dbReference>
<dbReference type="SUPFAM" id="SSF102588">
    <property type="entry name" value="LmbE-like"/>
    <property type="match status" value="1"/>
</dbReference>
<evidence type="ECO:0000313" key="2">
    <source>
        <dbReference type="EMBL" id="QIS09854.1"/>
    </source>
</evidence>
<dbReference type="AlphaFoldDB" id="A0A6G9Y9M7"/>
<dbReference type="Pfam" id="PF02585">
    <property type="entry name" value="PIG-L"/>
    <property type="match status" value="1"/>
</dbReference>